<keyword evidence="2" id="KW-1185">Reference proteome</keyword>
<dbReference type="GeneID" id="40072674"/>
<name>A0A1D8EUE4_9CAUD</name>
<protein>
    <submittedName>
        <fullName evidence="1">Uncharacterized protein</fullName>
    </submittedName>
</protein>
<gene>
    <name evidence="1" type="primary">27</name>
    <name evidence="1" type="ORF">G4_27</name>
</gene>
<evidence type="ECO:0000313" key="2">
    <source>
        <dbReference type="Proteomes" id="UP000224440"/>
    </source>
</evidence>
<accession>A0A1D8EUE4</accession>
<dbReference type="EMBL" id="KX620754">
    <property type="protein sequence ID" value="AOT24616.1"/>
    <property type="molecule type" value="Genomic_DNA"/>
</dbReference>
<dbReference type="KEGG" id="vg:40072674"/>
<organism evidence="1 2">
    <name type="scientific">Propionibacterium phage G4</name>
    <dbReference type="NCBI Taxonomy" id="1897537"/>
    <lineage>
        <taxon>Viruses</taxon>
        <taxon>Duplodnaviria</taxon>
        <taxon>Heunggongvirae</taxon>
        <taxon>Uroviricota</taxon>
        <taxon>Caudoviricetes</taxon>
        <taxon>Doucettevirus</taxon>
        <taxon>Doucettevirus G4</taxon>
    </lineage>
</organism>
<evidence type="ECO:0000313" key="1">
    <source>
        <dbReference type="EMBL" id="AOT24616.1"/>
    </source>
</evidence>
<proteinExistence type="predicted"/>
<reference evidence="2" key="1">
    <citation type="submission" date="2016-07" db="EMBL/GenBank/DDBJ databases">
        <authorList>
            <person name="Florea S."/>
            <person name="Webb J.S."/>
            <person name="Jaromczyk J."/>
            <person name="Schardl C.L."/>
        </authorList>
    </citation>
    <scope>NUCLEOTIDE SEQUENCE [LARGE SCALE GENOMIC DNA]</scope>
</reference>
<sequence length="146" mass="15815">MASTITWRPTDDMAAWMARRGADVSAPPSLSARTRTEMDLWREAQRIDLARTGWTLVELGIIADAMQAGMTSDTVSQLPGGDITIALQDFTPDGADSADLLSARDKASQLSACATIAMEHALTQWWDLGLDHTAEAWRSLGIRVVA</sequence>
<dbReference type="RefSeq" id="YP_009597069.1">
    <property type="nucleotide sequence ID" value="NC_041895.1"/>
</dbReference>
<dbReference type="Proteomes" id="UP000224440">
    <property type="component" value="Segment"/>
</dbReference>
<dbReference type="OrthoDB" id="31271at10239"/>